<feature type="region of interest" description="Disordered" evidence="10">
    <location>
        <begin position="392"/>
        <end position="418"/>
    </location>
</feature>
<dbReference type="PANTHER" id="PTHR10110:SF86">
    <property type="entry name" value="SODIUM_HYDROGEN EXCHANGER 7"/>
    <property type="match status" value="1"/>
</dbReference>
<feature type="compositionally biased region" description="Polar residues" evidence="10">
    <location>
        <begin position="1708"/>
        <end position="1720"/>
    </location>
</feature>
<comment type="subcellular location">
    <subcellularLocation>
        <location evidence="1">Cell membrane</location>
        <topology evidence="1">Multi-pass membrane protein</topology>
    </subcellularLocation>
</comment>
<feature type="compositionally biased region" description="Basic residues" evidence="10">
    <location>
        <begin position="1650"/>
        <end position="1665"/>
    </location>
</feature>
<feature type="transmembrane region" description="Helical" evidence="11">
    <location>
        <begin position="958"/>
        <end position="980"/>
    </location>
</feature>
<feature type="compositionally biased region" description="Polar residues" evidence="10">
    <location>
        <begin position="1550"/>
        <end position="1564"/>
    </location>
</feature>
<keyword evidence="8 11" id="KW-0472">Membrane</keyword>
<dbReference type="InterPro" id="IPR006153">
    <property type="entry name" value="Cation/H_exchanger_TM"/>
</dbReference>
<gene>
    <name evidence="13" type="ORF">Cvel_12308</name>
</gene>
<dbReference type="GO" id="GO:0005886">
    <property type="term" value="C:plasma membrane"/>
    <property type="evidence" value="ECO:0007669"/>
    <property type="project" value="UniProtKB-SubCell"/>
</dbReference>
<feature type="transmembrane region" description="Helical" evidence="11">
    <location>
        <begin position="919"/>
        <end position="938"/>
    </location>
</feature>
<feature type="transmembrane region" description="Helical" evidence="11">
    <location>
        <begin position="824"/>
        <end position="845"/>
    </location>
</feature>
<feature type="compositionally biased region" description="Basic and acidic residues" evidence="10">
    <location>
        <begin position="1395"/>
        <end position="1407"/>
    </location>
</feature>
<feature type="compositionally biased region" description="Basic and acidic residues" evidence="10">
    <location>
        <begin position="1735"/>
        <end position="1756"/>
    </location>
</feature>
<dbReference type="GO" id="GO:0015386">
    <property type="term" value="F:potassium:proton antiporter activity"/>
    <property type="evidence" value="ECO:0007669"/>
    <property type="project" value="TreeGrafter"/>
</dbReference>
<dbReference type="Pfam" id="PF00999">
    <property type="entry name" value="Na_H_Exchanger"/>
    <property type="match status" value="1"/>
</dbReference>
<sequence length="2077" mass="227262">MSTSYTVPHWEDPRLDTAIQMRQTRTTRGVIPWVPAKGGPQTQFMRESNDPGHTGPQAWKFWHGHNYLAGSTCKAPVTEGGKDHGGVSNPRRGSLIRNLCQRPGAEAVIKLLMRFQQEAKMQEAIEEYTAARRNEVLHSFQRRREFNDLLEELSGQAGRPPPRLDPLRPSCSRHTERLAAPKLKRIRSVGEEQKFGMHSDFKSLASRSTLASPLPACRDFLHADFRRSLQRFYAQSPASFTKRFPGENSTAFAKLLGRRWGLPLAFPPTQELPAEAERPQTEHIDLAYKRGEQFQIRPKEAPERPEVVYPVSMEEASLPSPAGVAIAAKTTAERANVVNQATIHHLPIYTGHPSASSTEREGVPVAQIETEGVYDDSPAERGEALRTSLNFRREVGRPPSTGGAHSTAAGSRETLNPPMRVFDVGTGRTAVITDAQQRSKQTEEMRKVNADIEDFEDKIITKALDPLYGNFFQEQPRRVTVQRRIQALGEEDVEMTRERMAQLDVDYDFDLAARRAEAPPFADMPQPGVVHASKDLNAHIAARRGKGRQWMTKAEQAAEEEGRGANGWVLNFAERTKTEEKRRAMGEGLDFARRDMDQHDPLLISHQQVKGAVDLGGDVGVGESPDPVDEIERLTTKVGPSYAESPSPSPSPEADSWAPSIPVSPPAFVSARDAIETHGPMRVEADAGPRPFLKGGRKNQERAPEYGGTSLYEDTTGVHGGGAKGSAMQREDSDLTPKEALEKSTEFRSEGEQIIYGLAFFTVCFLLASAVEFTIDFLPVSIRPPVSIAHFATGMLAFIVVVRFRLGVVAETLMAIAEMHPNVIVFILVPILLYSAASCVNWHVFNKIVWSALLLAILGVVFQIFVLGFVIWVFLTDEVGNPFTFAWSAMIASMLSATDPVAVVAVLHELNAPEKLSALIEGESLLNDGSAAVFFILFRNMADRCHFASDPTKYMPDFVRLVLGGPLVGLGLAWTVCSWLRRFRQPSILEVVIVLSFVYVSFWLADILQISGFLAVAAYGVFFAASGRVQLSRQSQVTLKNVVKLLECIASQALFVIAGIASSAFIALGSEFEGSSPRPSSPSSSSGSSQQHHFQLDINDSPPLSHWGALVGLYICMMAARGLMVLSLSPFLIRLGYGFSWKEGTILWWGGLRGALGLALALSVFGDPECFGKQLRRETTFFVYGGTAFTLFINGSTMGLLYKWLKPFPTSEFRRHFLQQVLHSIDERYNETKEHITHHWLFKADAAVLEAADLMVPHLADAQIDDQRILICELPVIHKALRALKRSSDFVEGKMDRLIVHLHHDEHEPAGNNAAKESLTRRNTARWHPGGHRPQRRHDTAASPIPMALPLDAAADATVVLQPVHPVLSHTAVQREGGKAAKEKETESMWLRPGDALKDNEGGERVLGRQKSGGSRSAGLAESEGRHSIREEEEPDDDEEEEEEDGQSDSDAAESEANDIVFETLGCDHIEDLNLGRQALQRLASIDGGHGQGFLNESFYAGSVPSAPTQGRILSESPAMNLTSESAQAAASSGVSAGVPETQLLYETPSPLTRTHTAPSQTQIRPGRPPKPSRQSGPSASAEASGDPEGLGVPLLSNKNAETAAPKPYPSATPLPISASALLPLGGSAVLPVPPQGATVAPVETGGGHSHAHHPNHHQHRRPSSRHMCPVTQKQLGPSPSLFNVQVSAPTHLQDTEAAGSASAAGTSLPNRASPGSSPTARGGAVRSSSSGQQREYRPVLARNEDGVGGGAKREMSSALQSVGEANAVRAEGAAGDVQEFSRVEKEGHLAMILFQCCRQLYQNMYDDESITSGSLIDLQAAVDVAVDQIEAKLAAGVSGIREERQMRQQTLETEESGAYTLQSLSTLQDGHMGTLGASYISRDPQLGSSVYGSSSSSAAPVHLDPFDLEFAVLENRLDALSPAAFWSRGWRDKLVGMLCLPLPSFLANKAKRWSQRRDFGKTLSALEQLIAYASTHDELEDFARDSGVWKLLSKETKKSLKQTTKRVERVAERLYRGNARAYAEVSCLLAGRLLLKAKRKIVVRFVRRGLLEHEEEETLLQELLDVQLRRIRNYTP</sequence>
<feature type="transmembrane region" description="Helical" evidence="11">
    <location>
        <begin position="887"/>
        <end position="907"/>
    </location>
</feature>
<dbReference type="GO" id="GO:0051453">
    <property type="term" value="P:regulation of intracellular pH"/>
    <property type="evidence" value="ECO:0007669"/>
    <property type="project" value="TreeGrafter"/>
</dbReference>
<feature type="domain" description="Cation/H+ exchanger transmembrane" evidence="12">
    <location>
        <begin position="783"/>
        <end position="1203"/>
    </location>
</feature>
<dbReference type="EMBL" id="CDMZ01005731">
    <property type="protein sequence ID" value="CEM53843.1"/>
    <property type="molecule type" value="Genomic_DNA"/>
</dbReference>
<feature type="region of interest" description="Disordered" evidence="10">
    <location>
        <begin position="637"/>
        <end position="661"/>
    </location>
</feature>
<feature type="transmembrane region" description="Helical" evidence="11">
    <location>
        <begin position="987"/>
        <end position="1004"/>
    </location>
</feature>
<dbReference type="VEuPathDB" id="CryptoDB:Cvel_12308"/>
<dbReference type="Gene3D" id="6.10.140.1330">
    <property type="match status" value="1"/>
</dbReference>
<feature type="region of interest" description="Disordered" evidence="10">
    <location>
        <begin position="1548"/>
        <end position="1596"/>
    </location>
</feature>
<keyword evidence="4 11" id="KW-0812">Transmembrane</keyword>
<evidence type="ECO:0000256" key="6">
    <source>
        <dbReference type="ARBA" id="ARBA00023053"/>
    </source>
</evidence>
<evidence type="ECO:0000256" key="3">
    <source>
        <dbReference type="ARBA" id="ARBA00022475"/>
    </source>
</evidence>
<feature type="compositionally biased region" description="Acidic residues" evidence="10">
    <location>
        <begin position="1431"/>
        <end position="1454"/>
    </location>
</feature>
<keyword evidence="5 11" id="KW-1133">Transmembrane helix</keyword>
<name>A0A0G4I9K9_9ALVE</name>
<evidence type="ECO:0000313" key="13">
    <source>
        <dbReference type="EMBL" id="CEM53843.1"/>
    </source>
</evidence>
<dbReference type="GO" id="GO:0015385">
    <property type="term" value="F:sodium:proton antiporter activity"/>
    <property type="evidence" value="ECO:0007669"/>
    <property type="project" value="InterPro"/>
</dbReference>
<evidence type="ECO:0000256" key="5">
    <source>
        <dbReference type="ARBA" id="ARBA00022989"/>
    </source>
</evidence>
<evidence type="ECO:0000256" key="7">
    <source>
        <dbReference type="ARBA" id="ARBA00023065"/>
    </source>
</evidence>
<feature type="region of interest" description="Disordered" evidence="10">
    <location>
        <begin position="1371"/>
        <end position="1454"/>
    </location>
</feature>
<keyword evidence="2" id="KW-0813">Transport</keyword>
<dbReference type="GO" id="GO:0098719">
    <property type="term" value="P:sodium ion import across plasma membrane"/>
    <property type="evidence" value="ECO:0007669"/>
    <property type="project" value="TreeGrafter"/>
</dbReference>
<feature type="compositionally biased region" description="Low complexity" evidence="10">
    <location>
        <begin position="640"/>
        <end position="660"/>
    </location>
</feature>
<protein>
    <recommendedName>
        <fullName evidence="12">Cation/H+ exchanger transmembrane domain-containing protein</fullName>
    </recommendedName>
</protein>
<evidence type="ECO:0000256" key="2">
    <source>
        <dbReference type="ARBA" id="ARBA00022448"/>
    </source>
</evidence>
<keyword evidence="6" id="KW-0915">Sodium</keyword>
<reference evidence="13" key="1">
    <citation type="submission" date="2014-11" db="EMBL/GenBank/DDBJ databases">
        <authorList>
            <person name="Otto D Thomas"/>
            <person name="Naeem Raeece"/>
        </authorList>
    </citation>
    <scope>NUCLEOTIDE SEQUENCE</scope>
</reference>
<feature type="transmembrane region" description="Helical" evidence="11">
    <location>
        <begin position="787"/>
        <end position="804"/>
    </location>
</feature>
<feature type="region of interest" description="Disordered" evidence="10">
    <location>
        <begin position="1306"/>
        <end position="1342"/>
    </location>
</feature>
<proteinExistence type="predicted"/>
<evidence type="ECO:0000256" key="8">
    <source>
        <dbReference type="ARBA" id="ARBA00023136"/>
    </source>
</evidence>
<feature type="region of interest" description="Disordered" evidence="10">
    <location>
        <begin position="1695"/>
        <end position="1757"/>
    </location>
</feature>
<feature type="compositionally biased region" description="Basic and acidic residues" evidence="10">
    <location>
        <begin position="729"/>
        <end position="740"/>
    </location>
</feature>
<feature type="transmembrane region" description="Helical" evidence="11">
    <location>
        <begin position="852"/>
        <end position="875"/>
    </location>
</feature>
<keyword evidence="9" id="KW-0739">Sodium transport</keyword>
<feature type="compositionally biased region" description="Basic and acidic residues" evidence="10">
    <location>
        <begin position="1376"/>
        <end position="1387"/>
    </location>
</feature>
<dbReference type="InterPro" id="IPR018422">
    <property type="entry name" value="Cation/H_exchanger_CPA1"/>
</dbReference>
<feature type="transmembrane region" description="Helical" evidence="11">
    <location>
        <begin position="1010"/>
        <end position="1031"/>
    </location>
</feature>
<organism evidence="13">
    <name type="scientific">Chromera velia CCMP2878</name>
    <dbReference type="NCBI Taxonomy" id="1169474"/>
    <lineage>
        <taxon>Eukaryota</taxon>
        <taxon>Sar</taxon>
        <taxon>Alveolata</taxon>
        <taxon>Colpodellida</taxon>
        <taxon>Chromeraceae</taxon>
        <taxon>Chromera</taxon>
    </lineage>
</organism>
<feature type="region of interest" description="Disordered" evidence="10">
    <location>
        <begin position="1636"/>
        <end position="1679"/>
    </location>
</feature>
<evidence type="ECO:0000259" key="12">
    <source>
        <dbReference type="Pfam" id="PF00999"/>
    </source>
</evidence>
<feature type="transmembrane region" description="Helical" evidence="11">
    <location>
        <begin position="1043"/>
        <end position="1068"/>
    </location>
</feature>
<feature type="transmembrane region" description="Helical" evidence="11">
    <location>
        <begin position="754"/>
        <end position="775"/>
    </location>
</feature>
<evidence type="ECO:0000256" key="4">
    <source>
        <dbReference type="ARBA" id="ARBA00022692"/>
    </source>
</evidence>
<evidence type="ECO:0000256" key="10">
    <source>
        <dbReference type="SAM" id="MobiDB-lite"/>
    </source>
</evidence>
<keyword evidence="7" id="KW-0406">Ion transport</keyword>
<evidence type="ECO:0000256" key="11">
    <source>
        <dbReference type="SAM" id="Phobius"/>
    </source>
</evidence>
<feature type="region of interest" description="Disordered" evidence="10">
    <location>
        <begin position="680"/>
        <end position="740"/>
    </location>
</feature>
<keyword evidence="3" id="KW-1003">Cell membrane</keyword>
<evidence type="ECO:0000256" key="9">
    <source>
        <dbReference type="ARBA" id="ARBA00023201"/>
    </source>
</evidence>
<feature type="compositionally biased region" description="Basic residues" evidence="10">
    <location>
        <begin position="1323"/>
        <end position="1336"/>
    </location>
</feature>
<dbReference type="PANTHER" id="PTHR10110">
    <property type="entry name" value="SODIUM/HYDROGEN EXCHANGER"/>
    <property type="match status" value="1"/>
</dbReference>
<feature type="compositionally biased region" description="Low complexity" evidence="10">
    <location>
        <begin position="1721"/>
        <end position="1734"/>
    </location>
</feature>
<evidence type="ECO:0000256" key="1">
    <source>
        <dbReference type="ARBA" id="ARBA00004651"/>
    </source>
</evidence>
<feature type="transmembrane region" description="Helical" evidence="11">
    <location>
        <begin position="1111"/>
        <end position="1133"/>
    </location>
</feature>
<accession>A0A0G4I9K9</accession>
<feature type="transmembrane region" description="Helical" evidence="11">
    <location>
        <begin position="1181"/>
        <end position="1205"/>
    </location>
</feature>